<dbReference type="Proteomes" id="UP000538955">
    <property type="component" value="Unassembled WGS sequence"/>
</dbReference>
<dbReference type="EMBL" id="JABBMI010000055">
    <property type="protein sequence ID" value="NMK54012.1"/>
    <property type="molecule type" value="Genomic_DNA"/>
</dbReference>
<keyword evidence="2" id="KW-1185">Reference proteome</keyword>
<reference evidence="1 2" key="1">
    <citation type="submission" date="2020-04" db="EMBL/GenBank/DDBJ databases">
        <title>The Epidemiology and Molecular Characteristics of Linezolid-Resistant Staphylococcus capitis in Huashan Hospital, Shanghai.</title>
        <authorList>
            <person name="Ding L."/>
            <person name="Li P."/>
            <person name="Yang Y."/>
            <person name="Lin D."/>
            <person name="Xu X."/>
        </authorList>
    </citation>
    <scope>NUCLEOTIDE SEQUENCE [LARGE SCALE GENOMIC DNA]</scope>
    <source>
        <strain evidence="1 2">17-84</strain>
    </source>
</reference>
<evidence type="ECO:0000313" key="2">
    <source>
        <dbReference type="Proteomes" id="UP000538955"/>
    </source>
</evidence>
<evidence type="ECO:0000313" key="1">
    <source>
        <dbReference type="EMBL" id="NMK54012.1"/>
    </source>
</evidence>
<sequence>MNYKYLCQSFLASLEQALEIECRYIDKEGYDISYKDRMPPEEPAKIYSLNDLAYFKGKDNVDLDEAVRRCIILLNEIRVIKSYMNKNKKYYKDELLKLNESFPKVVELMGVYSDNIDEQRSKEKRFYQKLWETEKNRMKEYAEEIDYPYSDLYVSLIDAMYRIEGKTPVR</sequence>
<dbReference type="RefSeq" id="WP_168992974.1">
    <property type="nucleotide sequence ID" value="NZ_JABBMI010000055.1"/>
</dbReference>
<comment type="caution">
    <text evidence="1">The sequence shown here is derived from an EMBL/GenBank/DDBJ whole genome shotgun (WGS) entry which is preliminary data.</text>
</comment>
<organism evidence="1 2">
    <name type="scientific">Staphylococcus capitis</name>
    <dbReference type="NCBI Taxonomy" id="29388"/>
    <lineage>
        <taxon>Bacteria</taxon>
        <taxon>Bacillati</taxon>
        <taxon>Bacillota</taxon>
        <taxon>Bacilli</taxon>
        <taxon>Bacillales</taxon>
        <taxon>Staphylococcaceae</taxon>
        <taxon>Staphylococcus</taxon>
    </lineage>
</organism>
<evidence type="ECO:0008006" key="3">
    <source>
        <dbReference type="Google" id="ProtNLM"/>
    </source>
</evidence>
<proteinExistence type="predicted"/>
<name>A0ABX1SQU8_STACP</name>
<protein>
    <recommendedName>
        <fullName evidence="3">Phage protein</fullName>
    </recommendedName>
</protein>
<gene>
    <name evidence="1" type="ORF">HHM24_04495</name>
</gene>
<accession>A0ABX1SQU8</accession>